<reference evidence="2" key="1">
    <citation type="journal article" date="2014" name="Front. Microbiol.">
        <title>High frequency of phylogenetically diverse reductive dehalogenase-homologous genes in deep subseafloor sedimentary metagenomes.</title>
        <authorList>
            <person name="Kawai M."/>
            <person name="Futagami T."/>
            <person name="Toyoda A."/>
            <person name="Takaki Y."/>
            <person name="Nishi S."/>
            <person name="Hori S."/>
            <person name="Arai W."/>
            <person name="Tsubouchi T."/>
            <person name="Morono Y."/>
            <person name="Uchiyama I."/>
            <person name="Ito T."/>
            <person name="Fujiyama A."/>
            <person name="Inagaki F."/>
            <person name="Takami H."/>
        </authorList>
    </citation>
    <scope>NUCLEOTIDE SEQUENCE</scope>
    <source>
        <strain evidence="2">Expedition CK06-06</strain>
    </source>
</reference>
<evidence type="ECO:0000313" key="2">
    <source>
        <dbReference type="EMBL" id="GAG82954.1"/>
    </source>
</evidence>
<feature type="non-terminal residue" evidence="2">
    <location>
        <position position="1"/>
    </location>
</feature>
<dbReference type="InterPro" id="IPR013738">
    <property type="entry name" value="Beta_galactosidase_Trimer"/>
</dbReference>
<dbReference type="GO" id="GO:0005975">
    <property type="term" value="P:carbohydrate metabolic process"/>
    <property type="evidence" value="ECO:0007669"/>
    <property type="project" value="InterPro"/>
</dbReference>
<dbReference type="GO" id="GO:0004565">
    <property type="term" value="F:beta-galactosidase activity"/>
    <property type="evidence" value="ECO:0007669"/>
    <property type="project" value="InterPro"/>
</dbReference>
<dbReference type="InterPro" id="IPR003476">
    <property type="entry name" value="Glyco_hydro_42"/>
</dbReference>
<organism evidence="2">
    <name type="scientific">marine sediment metagenome</name>
    <dbReference type="NCBI Taxonomy" id="412755"/>
    <lineage>
        <taxon>unclassified sequences</taxon>
        <taxon>metagenomes</taxon>
        <taxon>ecological metagenomes</taxon>
    </lineage>
</organism>
<sequence>AMLPERAEMDKTNQTQQSAEVAILLDYENLWAIQIQPHHKNFGYMRHMFIYYRALQQLGITTDIISPESDLSSYKIVIAHTLWMGTKPLAKKIKKYTEDGGIIIFGVRSGFKTSTNLVTQDPLPGPFRELVGVTVSDWHALPPGLDFQVESIISGLSGLLTLWAEALLPCPVEGKRQKLSVLAHYSSDPFSSETALTENQIGKGFAYYLGWYPTVQQAKSLLLYVASKSEIDYMDDLPTGLIPIKRGLNYYLFNFNDYPIEVTIQGNTTNIKKRDVSIISNSLNGT</sequence>
<name>X1AKK4_9ZZZZ</name>
<dbReference type="PANTHER" id="PTHR36447:SF2">
    <property type="entry name" value="BETA-GALACTOSIDASE YESZ"/>
    <property type="match status" value="1"/>
</dbReference>
<dbReference type="SUPFAM" id="SSF52317">
    <property type="entry name" value="Class I glutamine amidotransferase-like"/>
    <property type="match status" value="1"/>
</dbReference>
<dbReference type="InterPro" id="IPR029062">
    <property type="entry name" value="Class_I_gatase-like"/>
</dbReference>
<dbReference type="Pfam" id="PF08532">
    <property type="entry name" value="Glyco_hydro_42M"/>
    <property type="match status" value="1"/>
</dbReference>
<comment type="caution">
    <text evidence="2">The sequence shown here is derived from an EMBL/GenBank/DDBJ whole genome shotgun (WGS) entry which is preliminary data.</text>
</comment>
<accession>X1AKK4</accession>
<feature type="domain" description="Beta-galactosidase trimerisation" evidence="1">
    <location>
        <begin position="19"/>
        <end position="230"/>
    </location>
</feature>
<dbReference type="PANTHER" id="PTHR36447">
    <property type="entry name" value="BETA-GALACTOSIDASE GANA"/>
    <property type="match status" value="1"/>
</dbReference>
<proteinExistence type="predicted"/>
<dbReference type="Gene3D" id="3.40.50.880">
    <property type="match status" value="1"/>
</dbReference>
<dbReference type="EMBL" id="BART01019185">
    <property type="protein sequence ID" value="GAG82954.1"/>
    <property type="molecule type" value="Genomic_DNA"/>
</dbReference>
<protein>
    <recommendedName>
        <fullName evidence="1">Beta-galactosidase trimerisation domain-containing protein</fullName>
    </recommendedName>
</protein>
<gene>
    <name evidence="2" type="ORF">S01H4_35977</name>
</gene>
<dbReference type="AlphaFoldDB" id="X1AKK4"/>
<evidence type="ECO:0000259" key="1">
    <source>
        <dbReference type="Pfam" id="PF08532"/>
    </source>
</evidence>
<dbReference type="CDD" id="cd03143">
    <property type="entry name" value="A4_beta-galactosidase_middle_domain"/>
    <property type="match status" value="1"/>
</dbReference>